<protein>
    <submittedName>
        <fullName evidence="1">Uncharacterized protein</fullName>
    </submittedName>
</protein>
<gene>
    <name evidence="1" type="ORF">BCR36DRAFT_367688</name>
</gene>
<dbReference type="AlphaFoldDB" id="A0A1Y1VHJ4"/>
<sequence length="119" mass="14370">MDFQNNQRVIFNLYKIFKNSSLNSCEIKRNDKNEGIWKYSNKYIYKEIKEIIESKNTISNLFIYIGESEEETLKYLKCFINFTNEGKIIPNQNNEFCKISYLYNDGSFEKDETDKIDYY</sequence>
<reference evidence="1 2" key="2">
    <citation type="submission" date="2016-08" db="EMBL/GenBank/DDBJ databases">
        <title>Pervasive Adenine N6-methylation of Active Genes in Fungi.</title>
        <authorList>
            <consortium name="DOE Joint Genome Institute"/>
            <person name="Mondo S.J."/>
            <person name="Dannebaum R.O."/>
            <person name="Kuo R.C."/>
            <person name="Labutti K."/>
            <person name="Haridas S."/>
            <person name="Kuo A."/>
            <person name="Salamov A."/>
            <person name="Ahrendt S.R."/>
            <person name="Lipzen A."/>
            <person name="Sullivan W."/>
            <person name="Andreopoulos W.B."/>
            <person name="Clum A."/>
            <person name="Lindquist E."/>
            <person name="Daum C."/>
            <person name="Ramamoorthy G.K."/>
            <person name="Gryganskyi A."/>
            <person name="Culley D."/>
            <person name="Magnuson J.K."/>
            <person name="James T.Y."/>
            <person name="O'Malley M.A."/>
            <person name="Stajich J.E."/>
            <person name="Spatafora J.W."/>
            <person name="Visel A."/>
            <person name="Grigoriev I.V."/>
        </authorList>
    </citation>
    <scope>NUCLEOTIDE SEQUENCE [LARGE SCALE GENOMIC DNA]</scope>
    <source>
        <strain evidence="2">finn</strain>
    </source>
</reference>
<evidence type="ECO:0000313" key="2">
    <source>
        <dbReference type="Proteomes" id="UP000193719"/>
    </source>
</evidence>
<proteinExistence type="predicted"/>
<dbReference type="EMBL" id="MCFH01000008">
    <property type="protein sequence ID" value="ORX55844.1"/>
    <property type="molecule type" value="Genomic_DNA"/>
</dbReference>
<reference evidence="1 2" key="1">
    <citation type="submission" date="2016-08" db="EMBL/GenBank/DDBJ databases">
        <title>Genomes of anaerobic fungi encode conserved fungal cellulosomes for biomass hydrolysis.</title>
        <authorList>
            <consortium name="DOE Joint Genome Institute"/>
            <person name="Haitjema C.H."/>
            <person name="Gilmore S.P."/>
            <person name="Henske J.K."/>
            <person name="Solomon K.V."/>
            <person name="De Groot R."/>
            <person name="Kuo A."/>
            <person name="Mondo S.J."/>
            <person name="Salamov A.A."/>
            <person name="Labutti K."/>
            <person name="Zhao Z."/>
            <person name="Chiniquy J."/>
            <person name="Barry K."/>
            <person name="Brewer H.M."/>
            <person name="Purvine S.O."/>
            <person name="Wright A.T."/>
            <person name="Boxma B."/>
            <person name="Van Alen T."/>
            <person name="Hackstein J.H."/>
            <person name="Baker S.E."/>
            <person name="Grigoriev I.V."/>
            <person name="O'Malley M.A."/>
        </authorList>
    </citation>
    <scope>NUCLEOTIDE SEQUENCE [LARGE SCALE GENOMIC DNA]</scope>
    <source>
        <strain evidence="2">finn</strain>
    </source>
</reference>
<dbReference type="Proteomes" id="UP000193719">
    <property type="component" value="Unassembled WGS sequence"/>
</dbReference>
<evidence type="ECO:0000313" key="1">
    <source>
        <dbReference type="EMBL" id="ORX55844.1"/>
    </source>
</evidence>
<comment type="caution">
    <text evidence="1">The sequence shown here is derived from an EMBL/GenBank/DDBJ whole genome shotgun (WGS) entry which is preliminary data.</text>
</comment>
<organism evidence="1 2">
    <name type="scientific">Piromyces finnis</name>
    <dbReference type="NCBI Taxonomy" id="1754191"/>
    <lineage>
        <taxon>Eukaryota</taxon>
        <taxon>Fungi</taxon>
        <taxon>Fungi incertae sedis</taxon>
        <taxon>Chytridiomycota</taxon>
        <taxon>Chytridiomycota incertae sedis</taxon>
        <taxon>Neocallimastigomycetes</taxon>
        <taxon>Neocallimastigales</taxon>
        <taxon>Neocallimastigaceae</taxon>
        <taxon>Piromyces</taxon>
    </lineage>
</organism>
<name>A0A1Y1VHJ4_9FUNG</name>
<keyword evidence="2" id="KW-1185">Reference proteome</keyword>
<accession>A0A1Y1VHJ4</accession>